<dbReference type="Proteomes" id="UP000239757">
    <property type="component" value="Unassembled WGS sequence"/>
</dbReference>
<reference evidence="1 2" key="1">
    <citation type="submission" date="2015-01" db="EMBL/GenBank/DDBJ databases">
        <title>Genome of allotetraploid Gossypium barbadense reveals genomic plasticity and fiber elongation in cotton evolution.</title>
        <authorList>
            <person name="Chen X."/>
            <person name="Liu X."/>
            <person name="Zhao B."/>
            <person name="Zheng H."/>
            <person name="Hu Y."/>
            <person name="Lu G."/>
            <person name="Yang C."/>
            <person name="Chen J."/>
            <person name="Shan C."/>
            <person name="Zhang L."/>
            <person name="Zhou Y."/>
            <person name="Wang L."/>
            <person name="Guo W."/>
            <person name="Bai Y."/>
            <person name="Ruan J."/>
            <person name="Shangguan X."/>
            <person name="Mao Y."/>
            <person name="Jiang J."/>
            <person name="Zhu Y."/>
            <person name="Lei J."/>
            <person name="Kang H."/>
            <person name="Chen S."/>
            <person name="He X."/>
            <person name="Wang R."/>
            <person name="Wang Y."/>
            <person name="Chen J."/>
            <person name="Wang L."/>
            <person name="Yu S."/>
            <person name="Wang B."/>
            <person name="Wei J."/>
            <person name="Song S."/>
            <person name="Lu X."/>
            <person name="Gao Z."/>
            <person name="Gu W."/>
            <person name="Deng X."/>
            <person name="Ma D."/>
            <person name="Wang S."/>
            <person name="Liang W."/>
            <person name="Fang L."/>
            <person name="Cai C."/>
            <person name="Zhu X."/>
            <person name="Zhou B."/>
            <person name="Zhang Y."/>
            <person name="Chen Z."/>
            <person name="Xu S."/>
            <person name="Zhu R."/>
            <person name="Wang S."/>
            <person name="Zhang T."/>
            <person name="Zhao G."/>
        </authorList>
    </citation>
    <scope>NUCLEOTIDE SEQUENCE [LARGE SCALE GENOMIC DNA]</scope>
    <source>
        <strain evidence="2">cv. Xinhai21</strain>
        <tissue evidence="1">Leaf</tissue>
    </source>
</reference>
<dbReference type="EMBL" id="KZ666850">
    <property type="protein sequence ID" value="PPR93175.1"/>
    <property type="molecule type" value="Genomic_DNA"/>
</dbReference>
<evidence type="ECO:0000313" key="1">
    <source>
        <dbReference type="EMBL" id="PPR93175.1"/>
    </source>
</evidence>
<sequence>MPQIPTLSLPHQMKKSLLWYSAFSHSVRSRRVIPSSALLRFSTETRPSTRACLGPCENREKISPNTGYDKTPRPCDMAVVEPAKTTRAYDSPVWKNHG</sequence>
<protein>
    <submittedName>
        <fullName evidence="1">Uncharacterized protein</fullName>
    </submittedName>
</protein>
<accession>A0A2P5WQ25</accession>
<name>A0A2P5WQ25_GOSBA</name>
<dbReference type="AlphaFoldDB" id="A0A2P5WQ25"/>
<gene>
    <name evidence="1" type="ORF">GOBAR_AA27498</name>
</gene>
<evidence type="ECO:0000313" key="2">
    <source>
        <dbReference type="Proteomes" id="UP000239757"/>
    </source>
</evidence>
<organism evidence="1 2">
    <name type="scientific">Gossypium barbadense</name>
    <name type="common">Sea Island cotton</name>
    <name type="synonym">Hibiscus barbadensis</name>
    <dbReference type="NCBI Taxonomy" id="3634"/>
    <lineage>
        <taxon>Eukaryota</taxon>
        <taxon>Viridiplantae</taxon>
        <taxon>Streptophyta</taxon>
        <taxon>Embryophyta</taxon>
        <taxon>Tracheophyta</taxon>
        <taxon>Spermatophyta</taxon>
        <taxon>Magnoliopsida</taxon>
        <taxon>eudicotyledons</taxon>
        <taxon>Gunneridae</taxon>
        <taxon>Pentapetalae</taxon>
        <taxon>rosids</taxon>
        <taxon>malvids</taxon>
        <taxon>Malvales</taxon>
        <taxon>Malvaceae</taxon>
        <taxon>Malvoideae</taxon>
        <taxon>Gossypium</taxon>
    </lineage>
</organism>
<proteinExistence type="predicted"/>